<evidence type="ECO:0000256" key="3">
    <source>
        <dbReference type="ARBA" id="ARBA00023163"/>
    </source>
</evidence>
<dbReference type="InterPro" id="IPR014757">
    <property type="entry name" value="Tscrpt_reg_IclR_C"/>
</dbReference>
<dbReference type="GO" id="GO:0003700">
    <property type="term" value="F:DNA-binding transcription factor activity"/>
    <property type="evidence" value="ECO:0007669"/>
    <property type="project" value="TreeGrafter"/>
</dbReference>
<dbReference type="PANTHER" id="PTHR30136">
    <property type="entry name" value="HELIX-TURN-HELIX TRANSCRIPTIONAL REGULATOR, ICLR FAMILY"/>
    <property type="match status" value="1"/>
</dbReference>
<protein>
    <submittedName>
        <fullName evidence="5">IclR family transcriptional regulator</fullName>
    </submittedName>
</protein>
<dbReference type="RefSeq" id="WP_129149784.1">
    <property type="nucleotide sequence ID" value="NZ_JBHSDO010000013.1"/>
</dbReference>
<dbReference type="Pfam" id="PF01614">
    <property type="entry name" value="IclR_C"/>
    <property type="match status" value="1"/>
</dbReference>
<evidence type="ECO:0000256" key="1">
    <source>
        <dbReference type="ARBA" id="ARBA00023015"/>
    </source>
</evidence>
<name>A0A4Q1HM12_9BURK</name>
<sequence length="249" mass="27212">MSEVKLVARTLDLFECYANQGEALSLTELSQALAAPMSSTLALVRTLVARGYLYQTRKRTYYPTKKLMGICGAIDAQDPVLDILRPYLARLRDESGETAVLGTREELQVIYLDCAHSLQAIRYTAQAGEARGLHSNSLGKALLSALDGEELEEILAKLDMKALTRHTLTSRKALLKDLALSRERGWSANVSESVPDLAAIAAPFSMAGKWYALSVVGPIGRMQAAWDRHVAVLAKVIQALARDQAIDNI</sequence>
<dbReference type="InterPro" id="IPR050707">
    <property type="entry name" value="HTH_MetabolicPath_Reg"/>
</dbReference>
<evidence type="ECO:0000313" key="6">
    <source>
        <dbReference type="Proteomes" id="UP000290849"/>
    </source>
</evidence>
<dbReference type="InterPro" id="IPR005471">
    <property type="entry name" value="Tscrpt_reg_IclR_N"/>
</dbReference>
<feature type="domain" description="IclR-ED" evidence="4">
    <location>
        <begin position="66"/>
        <end position="249"/>
    </location>
</feature>
<dbReference type="Gene3D" id="1.10.10.10">
    <property type="entry name" value="Winged helix-like DNA-binding domain superfamily/Winged helix DNA-binding domain"/>
    <property type="match status" value="1"/>
</dbReference>
<dbReference type="InterPro" id="IPR036390">
    <property type="entry name" value="WH_DNA-bd_sf"/>
</dbReference>
<reference evidence="5 6" key="1">
    <citation type="journal article" date="2017" name="Int. J. Syst. Evol. Microbiol.">
        <title>Achromobacter aloeverae sp. nov., isolated from the root of Aloe vera (L.) Burm.f.</title>
        <authorList>
            <person name="Kuncharoen N."/>
            <person name="Muramatsu Y."/>
            <person name="Shibata C."/>
            <person name="Kamakura Y."/>
            <person name="Nakagawa Y."/>
            <person name="Tanasupawat S."/>
        </authorList>
    </citation>
    <scope>NUCLEOTIDE SEQUENCE [LARGE SCALE GENOMIC DNA]</scope>
    <source>
        <strain evidence="5 6">AVA-1</strain>
    </source>
</reference>
<keyword evidence="2" id="KW-0238">DNA-binding</keyword>
<dbReference type="PANTHER" id="PTHR30136:SF35">
    <property type="entry name" value="HTH-TYPE TRANSCRIPTIONAL REGULATOR RV1719"/>
    <property type="match status" value="1"/>
</dbReference>
<dbReference type="InterPro" id="IPR036388">
    <property type="entry name" value="WH-like_DNA-bd_sf"/>
</dbReference>
<dbReference type="Pfam" id="PF09339">
    <property type="entry name" value="HTH_IclR"/>
    <property type="match status" value="1"/>
</dbReference>
<dbReference type="Proteomes" id="UP000290849">
    <property type="component" value="Unassembled WGS sequence"/>
</dbReference>
<gene>
    <name evidence="5" type="ORF">C7R54_08610</name>
</gene>
<proteinExistence type="predicted"/>
<keyword evidence="1" id="KW-0805">Transcription regulation</keyword>
<dbReference type="GO" id="GO:0045892">
    <property type="term" value="P:negative regulation of DNA-templated transcription"/>
    <property type="evidence" value="ECO:0007669"/>
    <property type="project" value="TreeGrafter"/>
</dbReference>
<comment type="caution">
    <text evidence="5">The sequence shown here is derived from an EMBL/GenBank/DDBJ whole genome shotgun (WGS) entry which is preliminary data.</text>
</comment>
<accession>A0A4Q1HM12</accession>
<dbReference type="InterPro" id="IPR029016">
    <property type="entry name" value="GAF-like_dom_sf"/>
</dbReference>
<dbReference type="SUPFAM" id="SSF46785">
    <property type="entry name" value="Winged helix' DNA-binding domain"/>
    <property type="match status" value="1"/>
</dbReference>
<dbReference type="SUPFAM" id="SSF55781">
    <property type="entry name" value="GAF domain-like"/>
    <property type="match status" value="1"/>
</dbReference>
<dbReference type="GO" id="GO:0003677">
    <property type="term" value="F:DNA binding"/>
    <property type="evidence" value="ECO:0007669"/>
    <property type="project" value="UniProtKB-KW"/>
</dbReference>
<evidence type="ECO:0000313" key="5">
    <source>
        <dbReference type="EMBL" id="RXN91230.1"/>
    </source>
</evidence>
<dbReference type="PROSITE" id="PS51078">
    <property type="entry name" value="ICLR_ED"/>
    <property type="match status" value="1"/>
</dbReference>
<evidence type="ECO:0000259" key="4">
    <source>
        <dbReference type="PROSITE" id="PS51078"/>
    </source>
</evidence>
<keyword evidence="3" id="KW-0804">Transcription</keyword>
<dbReference type="AlphaFoldDB" id="A0A4Q1HM12"/>
<dbReference type="Gene3D" id="3.30.450.40">
    <property type="match status" value="1"/>
</dbReference>
<keyword evidence="6" id="KW-1185">Reference proteome</keyword>
<dbReference type="OrthoDB" id="8858707at2"/>
<organism evidence="5 6">
    <name type="scientific">Achromobacter aloeverae</name>
    <dbReference type="NCBI Taxonomy" id="1750518"/>
    <lineage>
        <taxon>Bacteria</taxon>
        <taxon>Pseudomonadati</taxon>
        <taxon>Pseudomonadota</taxon>
        <taxon>Betaproteobacteria</taxon>
        <taxon>Burkholderiales</taxon>
        <taxon>Alcaligenaceae</taxon>
        <taxon>Achromobacter</taxon>
    </lineage>
</organism>
<dbReference type="EMBL" id="PYAL01000002">
    <property type="protein sequence ID" value="RXN91230.1"/>
    <property type="molecule type" value="Genomic_DNA"/>
</dbReference>
<evidence type="ECO:0000256" key="2">
    <source>
        <dbReference type="ARBA" id="ARBA00023125"/>
    </source>
</evidence>